<dbReference type="RefSeq" id="WP_021098289.1">
    <property type="nucleotide sequence ID" value="NZ_KE557322.1"/>
</dbReference>
<feature type="region of interest" description="Disordered" evidence="1">
    <location>
        <begin position="157"/>
        <end position="187"/>
    </location>
</feature>
<evidence type="ECO:0000256" key="1">
    <source>
        <dbReference type="SAM" id="MobiDB-lite"/>
    </source>
</evidence>
<dbReference type="Gene3D" id="3.40.50.10090">
    <property type="match status" value="1"/>
</dbReference>
<accession>S9QXM5</accession>
<sequence>MISPVLAIEPLPVELAAPPKALVLTSENGAARAGALGLAGLDAWCVGPRTAAAARAAGLRAIEAGPDAEGLIARLLAERPAGPLLQLRGEQVAVPLAARLREGGLEIREAVAYRQRALPPNAAAREALGGTRPVVLPLFSPRSAALVAGWGGAVPLQAPPACRGDQPRRRAAGGQARGADDRHRGPP</sequence>
<gene>
    <name evidence="3" type="ORF">ruthe_02207</name>
</gene>
<dbReference type="HOGENOM" id="CLU_1446651_0_0_5"/>
<dbReference type="InterPro" id="IPR036108">
    <property type="entry name" value="4pyrrol_syn_uPrphyn_synt_sf"/>
</dbReference>
<evidence type="ECO:0000313" key="4">
    <source>
        <dbReference type="Proteomes" id="UP000015346"/>
    </source>
</evidence>
<dbReference type="GO" id="GO:0004852">
    <property type="term" value="F:uroporphyrinogen-III synthase activity"/>
    <property type="evidence" value="ECO:0007669"/>
    <property type="project" value="InterPro"/>
</dbReference>
<proteinExistence type="predicted"/>
<dbReference type="OrthoDB" id="7204250at2"/>
<dbReference type="EMBL" id="AOLV01000025">
    <property type="protein sequence ID" value="EPX84403.1"/>
    <property type="molecule type" value="Genomic_DNA"/>
</dbReference>
<dbReference type="Proteomes" id="UP000015346">
    <property type="component" value="Unassembled WGS sequence"/>
</dbReference>
<comment type="caution">
    <text evidence="3">The sequence shown here is derived from an EMBL/GenBank/DDBJ whole genome shotgun (WGS) entry which is preliminary data.</text>
</comment>
<keyword evidence="4" id="KW-1185">Reference proteome</keyword>
<dbReference type="GO" id="GO:0033014">
    <property type="term" value="P:tetrapyrrole biosynthetic process"/>
    <property type="evidence" value="ECO:0007669"/>
    <property type="project" value="InterPro"/>
</dbReference>
<reference evidence="3 4" key="1">
    <citation type="journal article" date="2013" name="Stand. Genomic Sci.">
        <title>Genome sequence of the reddish-pigmented Rubellimicrobium thermophilum type strain (DSM 16684(T)), a member of the Roseobacter clade.</title>
        <authorList>
            <person name="Fiebig A."/>
            <person name="Riedel T."/>
            <person name="Gronow S."/>
            <person name="Petersen J."/>
            <person name="Klenk H.P."/>
            <person name="Goker M."/>
        </authorList>
    </citation>
    <scope>NUCLEOTIDE SEQUENCE [LARGE SCALE GENOMIC DNA]</scope>
    <source>
        <strain evidence="3 4">DSM 16684</strain>
    </source>
</reference>
<dbReference type="AlphaFoldDB" id="S9QXM5"/>
<feature type="domain" description="Tetrapyrrole biosynthesis uroporphyrinogen III synthase" evidence="2">
    <location>
        <begin position="2"/>
        <end position="145"/>
    </location>
</feature>
<evidence type="ECO:0000313" key="3">
    <source>
        <dbReference type="EMBL" id="EPX84403.1"/>
    </source>
</evidence>
<dbReference type="Pfam" id="PF02602">
    <property type="entry name" value="HEM4"/>
    <property type="match status" value="1"/>
</dbReference>
<dbReference type="STRING" id="1123069.ruthe_02207"/>
<dbReference type="SUPFAM" id="SSF69618">
    <property type="entry name" value="HemD-like"/>
    <property type="match status" value="1"/>
</dbReference>
<dbReference type="InterPro" id="IPR003754">
    <property type="entry name" value="4pyrrol_synth_uPrphyn_synth"/>
</dbReference>
<feature type="compositionally biased region" description="Basic and acidic residues" evidence="1">
    <location>
        <begin position="178"/>
        <end position="187"/>
    </location>
</feature>
<evidence type="ECO:0000259" key="2">
    <source>
        <dbReference type="Pfam" id="PF02602"/>
    </source>
</evidence>
<organism evidence="3 4">
    <name type="scientific">Rubellimicrobium thermophilum DSM 16684</name>
    <dbReference type="NCBI Taxonomy" id="1123069"/>
    <lineage>
        <taxon>Bacteria</taxon>
        <taxon>Pseudomonadati</taxon>
        <taxon>Pseudomonadota</taxon>
        <taxon>Alphaproteobacteria</taxon>
        <taxon>Rhodobacterales</taxon>
        <taxon>Roseobacteraceae</taxon>
        <taxon>Rubellimicrobium</taxon>
    </lineage>
</organism>
<protein>
    <submittedName>
        <fullName evidence="3">Uroporphyrinogen-III synthase</fullName>
    </submittedName>
</protein>
<name>S9QXM5_9RHOB</name>